<dbReference type="EMBL" id="LR743588">
    <property type="protein sequence ID" value="CAA2615078.1"/>
    <property type="molecule type" value="Genomic_DNA"/>
</dbReference>
<dbReference type="Proteomes" id="UP001189122">
    <property type="component" value="Unassembled WGS sequence"/>
</dbReference>
<reference evidence="2 3" key="1">
    <citation type="submission" date="2019-12" db="EMBL/GenBank/DDBJ databases">
        <authorList>
            <person name="Scholz U."/>
            <person name="Mascher M."/>
            <person name="Fiebig A."/>
        </authorList>
    </citation>
    <scope>NUCLEOTIDE SEQUENCE</scope>
</reference>
<name>A0A7I8IAT9_SPIIN</name>
<protein>
    <submittedName>
        <fullName evidence="2">Uncharacterized protein</fullName>
    </submittedName>
</protein>
<evidence type="ECO:0000313" key="2">
    <source>
        <dbReference type="EMBL" id="CAA2615078.1"/>
    </source>
</evidence>
<dbReference type="EMBL" id="CACRZD030000001">
    <property type="protein sequence ID" value="CAA6654846.1"/>
    <property type="molecule type" value="Genomic_DNA"/>
</dbReference>
<dbReference type="Pfam" id="PF15054">
    <property type="entry name" value="DUF4535"/>
    <property type="match status" value="1"/>
</dbReference>
<feature type="chain" id="PRO_5029680678" evidence="1">
    <location>
        <begin position="18"/>
        <end position="79"/>
    </location>
</feature>
<dbReference type="AlphaFoldDB" id="A0A7I8IAT9"/>
<evidence type="ECO:0000313" key="3">
    <source>
        <dbReference type="Proteomes" id="UP001189122"/>
    </source>
</evidence>
<dbReference type="PANTHER" id="PTHR33528:SF14">
    <property type="entry name" value="SOLUTE CARRIER FAMILY 35 MEMBER A4"/>
    <property type="match status" value="1"/>
</dbReference>
<keyword evidence="3" id="KW-1185">Reference proteome</keyword>
<evidence type="ECO:0000256" key="1">
    <source>
        <dbReference type="SAM" id="SignalP"/>
    </source>
</evidence>
<dbReference type="InterPro" id="IPR027854">
    <property type="entry name" value="STMP1"/>
</dbReference>
<organism evidence="2">
    <name type="scientific">Spirodela intermedia</name>
    <name type="common">Intermediate duckweed</name>
    <dbReference type="NCBI Taxonomy" id="51605"/>
    <lineage>
        <taxon>Eukaryota</taxon>
        <taxon>Viridiplantae</taxon>
        <taxon>Streptophyta</taxon>
        <taxon>Embryophyta</taxon>
        <taxon>Tracheophyta</taxon>
        <taxon>Spermatophyta</taxon>
        <taxon>Magnoliopsida</taxon>
        <taxon>Liliopsida</taxon>
        <taxon>Araceae</taxon>
        <taxon>Lemnoideae</taxon>
        <taxon>Spirodela</taxon>
    </lineage>
</organism>
<accession>A0A7I8IAT9</accession>
<dbReference type="PANTHER" id="PTHR33528">
    <property type="entry name" value="OS07G0239500 PROTEIN"/>
    <property type="match status" value="1"/>
</dbReference>
<gene>
    <name evidence="2" type="ORF">SI7747_01001436</name>
</gene>
<dbReference type="PROSITE" id="PS51257">
    <property type="entry name" value="PROKAR_LIPOPROTEIN"/>
    <property type="match status" value="1"/>
</dbReference>
<sequence>MGLFRGSFFFLLGMSCGIYIDQNYDMPKIKQLADTWLFKAKRSKKPTGSLRTKSDDIILSVKHQDKGFSLPPFVRFFGC</sequence>
<proteinExistence type="predicted"/>
<feature type="signal peptide" evidence="1">
    <location>
        <begin position="1"/>
        <end position="17"/>
    </location>
</feature>
<keyword evidence="1" id="KW-0732">Signal</keyword>